<evidence type="ECO:0000313" key="11">
    <source>
        <dbReference type="EMBL" id="MDQ2585584.1"/>
    </source>
</evidence>
<organism evidence="11 12">
    <name type="scientific">Saccharothrix yanglingensis</name>
    <dbReference type="NCBI Taxonomy" id="659496"/>
    <lineage>
        <taxon>Bacteria</taxon>
        <taxon>Bacillati</taxon>
        <taxon>Actinomycetota</taxon>
        <taxon>Actinomycetes</taxon>
        <taxon>Pseudonocardiales</taxon>
        <taxon>Pseudonocardiaceae</taxon>
        <taxon>Saccharothrix</taxon>
    </lineage>
</organism>
<evidence type="ECO:0000256" key="8">
    <source>
        <dbReference type="ARBA" id="ARBA00023014"/>
    </source>
</evidence>
<evidence type="ECO:0000256" key="1">
    <source>
        <dbReference type="ARBA" id="ARBA00006521"/>
    </source>
</evidence>
<name>A0ABU0X2R8_9PSEU</name>
<keyword evidence="9" id="KW-0234">DNA repair</keyword>
<dbReference type="RefSeq" id="WP_306746775.1">
    <property type="nucleotide sequence ID" value="NZ_NSDM01000006.1"/>
</dbReference>
<protein>
    <recommendedName>
        <fullName evidence="2">Type-4 uracil-DNA glycosylase</fullName>
    </recommendedName>
</protein>
<accession>A0ABU0X2R8</accession>
<dbReference type="EMBL" id="NSDM01000006">
    <property type="protein sequence ID" value="MDQ2585584.1"/>
    <property type="molecule type" value="Genomic_DNA"/>
</dbReference>
<dbReference type="Pfam" id="PF03167">
    <property type="entry name" value="UDG"/>
    <property type="match status" value="1"/>
</dbReference>
<dbReference type="NCBIfam" id="TIGR03914">
    <property type="entry name" value="UDG_fam_dom"/>
    <property type="match status" value="1"/>
</dbReference>
<dbReference type="InterPro" id="IPR005122">
    <property type="entry name" value="Uracil-DNA_glycosylase-like"/>
</dbReference>
<sequence>MTGKKAGSAASFVPEGADLAALRRAAASCEGCHLHAPATQTVFGAGPPDARLVLVGEQPGDVEDREGEPFVGPAGRLLDKALAETGLDRAGVYLTNAVKHFKFEERGKRRIHKSPARGEVVACLPWLEAELAQVEPDLVVCLGATAAKAVLGTSSKVTEQRGRLQHVGEQAVIATVHPSAILRAPDRDEAYRGFVADLRVVHDHLYAST</sequence>
<keyword evidence="3" id="KW-0004">4Fe-4S</keyword>
<gene>
    <name evidence="11" type="ORF">CKY47_16670</name>
</gene>
<feature type="domain" description="Uracil-DNA glycosylase-like" evidence="10">
    <location>
        <begin position="43"/>
        <end position="199"/>
    </location>
</feature>
<evidence type="ECO:0000256" key="7">
    <source>
        <dbReference type="ARBA" id="ARBA00023004"/>
    </source>
</evidence>
<dbReference type="SMART" id="SM00987">
    <property type="entry name" value="UreE_C"/>
    <property type="match status" value="1"/>
</dbReference>
<reference evidence="11 12" key="1">
    <citation type="submission" date="2017-06" db="EMBL/GenBank/DDBJ databases">
        <title>Cultured bacterium strain Saccharothrix yanglingensis Hhs.015.</title>
        <authorList>
            <person name="Xia Y."/>
        </authorList>
    </citation>
    <scope>NUCLEOTIDE SEQUENCE [LARGE SCALE GENOMIC DNA]</scope>
    <source>
        <strain evidence="11 12">Hhs.015</strain>
    </source>
</reference>
<evidence type="ECO:0000256" key="3">
    <source>
        <dbReference type="ARBA" id="ARBA00022485"/>
    </source>
</evidence>
<dbReference type="SUPFAM" id="SSF52141">
    <property type="entry name" value="Uracil-DNA glycosylase-like"/>
    <property type="match status" value="1"/>
</dbReference>
<comment type="caution">
    <text evidence="11">The sequence shown here is derived from an EMBL/GenBank/DDBJ whole genome shotgun (WGS) entry which is preliminary data.</text>
</comment>
<proteinExistence type="inferred from homology"/>
<keyword evidence="7" id="KW-0408">Iron</keyword>
<evidence type="ECO:0000259" key="10">
    <source>
        <dbReference type="SMART" id="SM00986"/>
    </source>
</evidence>
<keyword evidence="8" id="KW-0411">Iron-sulfur</keyword>
<dbReference type="SMART" id="SM00986">
    <property type="entry name" value="UDG"/>
    <property type="match status" value="1"/>
</dbReference>
<dbReference type="CDD" id="cd10030">
    <property type="entry name" value="UDG-F4_TTUDGA_SPO1dp_like"/>
    <property type="match status" value="1"/>
</dbReference>
<keyword evidence="5" id="KW-0227">DNA damage</keyword>
<comment type="similarity">
    <text evidence="1">Belongs to the uracil-DNA glycosylase (UDG) superfamily. Type 4 (UDGa) family.</text>
</comment>
<evidence type="ECO:0000256" key="4">
    <source>
        <dbReference type="ARBA" id="ARBA00022723"/>
    </source>
</evidence>
<dbReference type="NCBIfam" id="TIGR00758">
    <property type="entry name" value="UDG_fam4"/>
    <property type="match status" value="1"/>
</dbReference>
<dbReference type="Gene3D" id="3.40.470.10">
    <property type="entry name" value="Uracil-DNA glycosylase-like domain"/>
    <property type="match status" value="1"/>
</dbReference>
<dbReference type="InterPro" id="IPR036895">
    <property type="entry name" value="Uracil-DNA_glycosylase-like_sf"/>
</dbReference>
<evidence type="ECO:0000256" key="6">
    <source>
        <dbReference type="ARBA" id="ARBA00022801"/>
    </source>
</evidence>
<evidence type="ECO:0000256" key="5">
    <source>
        <dbReference type="ARBA" id="ARBA00022763"/>
    </source>
</evidence>
<dbReference type="InterPro" id="IPR005273">
    <property type="entry name" value="Ura-DNA_glyco_family4"/>
</dbReference>
<evidence type="ECO:0000256" key="2">
    <source>
        <dbReference type="ARBA" id="ARBA00019403"/>
    </source>
</evidence>
<evidence type="ECO:0000256" key="9">
    <source>
        <dbReference type="ARBA" id="ARBA00023204"/>
    </source>
</evidence>
<keyword evidence="6" id="KW-0378">Hydrolase</keyword>
<dbReference type="PANTHER" id="PTHR33693:SF9">
    <property type="entry name" value="TYPE-4 URACIL-DNA GLYCOSYLASE"/>
    <property type="match status" value="1"/>
</dbReference>
<dbReference type="Proteomes" id="UP001225605">
    <property type="component" value="Unassembled WGS sequence"/>
</dbReference>
<keyword evidence="12" id="KW-1185">Reference proteome</keyword>
<evidence type="ECO:0000313" key="12">
    <source>
        <dbReference type="Proteomes" id="UP001225605"/>
    </source>
</evidence>
<dbReference type="PANTHER" id="PTHR33693">
    <property type="entry name" value="TYPE-5 URACIL-DNA GLYCOSYLASE"/>
    <property type="match status" value="1"/>
</dbReference>
<keyword evidence="4" id="KW-0479">Metal-binding</keyword>
<dbReference type="InterPro" id="IPR051536">
    <property type="entry name" value="UDG_Type-4/5"/>
</dbReference>